<dbReference type="PANTHER" id="PTHR12993:SF28">
    <property type="entry name" value="LMBE FAMILY PROTEIN"/>
    <property type="match status" value="1"/>
</dbReference>
<evidence type="ECO:0000256" key="1">
    <source>
        <dbReference type="ARBA" id="ARBA00022833"/>
    </source>
</evidence>
<dbReference type="InterPro" id="IPR003737">
    <property type="entry name" value="GlcNAc_PI_deacetylase-related"/>
</dbReference>
<organism evidence="2">
    <name type="scientific">uncultured Pseudonocardia sp</name>
    <dbReference type="NCBI Taxonomy" id="211455"/>
    <lineage>
        <taxon>Bacteria</taxon>
        <taxon>Bacillati</taxon>
        <taxon>Actinomycetota</taxon>
        <taxon>Actinomycetes</taxon>
        <taxon>Pseudonocardiales</taxon>
        <taxon>Pseudonocardiaceae</taxon>
        <taxon>Pseudonocardia</taxon>
        <taxon>environmental samples</taxon>
    </lineage>
</organism>
<protein>
    <recommendedName>
        <fullName evidence="3">LmbE family protein</fullName>
    </recommendedName>
</protein>
<accession>A0A6J4PR61</accession>
<keyword evidence="1" id="KW-0862">Zinc</keyword>
<dbReference type="InterPro" id="IPR024078">
    <property type="entry name" value="LmbE-like_dom_sf"/>
</dbReference>
<dbReference type="GO" id="GO:0016137">
    <property type="term" value="P:glycoside metabolic process"/>
    <property type="evidence" value="ECO:0007669"/>
    <property type="project" value="UniProtKB-ARBA"/>
</dbReference>
<reference evidence="2" key="1">
    <citation type="submission" date="2020-02" db="EMBL/GenBank/DDBJ databases">
        <authorList>
            <person name="Meier V. D."/>
        </authorList>
    </citation>
    <scope>NUCLEOTIDE SEQUENCE</scope>
    <source>
        <strain evidence="2">AVDCRST_MAG66</strain>
    </source>
</reference>
<gene>
    <name evidence="2" type="ORF">AVDCRST_MAG66-2459</name>
</gene>
<evidence type="ECO:0000313" key="2">
    <source>
        <dbReference type="EMBL" id="CAA9417529.1"/>
    </source>
</evidence>
<dbReference type="EMBL" id="CADCUS010000357">
    <property type="protein sequence ID" value="CAA9417529.1"/>
    <property type="molecule type" value="Genomic_DNA"/>
</dbReference>
<sequence>MLEAASARSASERWFRGPPGRGRIGAVTDAYEPFPTDWSRALAVVAHPDDLEYGGAAAVARWTDEGRSVAYALLTSGEAGIDSIPPEQCGPLREAEQRAAAAEVGVEHVEFLGHPDGLVEYGVRLRGDIAGAIRRHRPELVVTGNFRDTWPGGTGLNTADHIATGRAVLDAVRDAANRWLFPERGEPWGGVRWVAAAASPRNSHAVDVTAHFARGVASLAAHRAYLDGLGGGDMADPEGFLRPVAQADGARLPGAELATAFELLTPS</sequence>
<name>A0A6J4PR61_9PSEU</name>
<dbReference type="SUPFAM" id="SSF102588">
    <property type="entry name" value="LmbE-like"/>
    <property type="match status" value="1"/>
</dbReference>
<proteinExistence type="predicted"/>
<dbReference type="GO" id="GO:0016811">
    <property type="term" value="F:hydrolase activity, acting on carbon-nitrogen (but not peptide) bonds, in linear amides"/>
    <property type="evidence" value="ECO:0007669"/>
    <property type="project" value="TreeGrafter"/>
</dbReference>
<dbReference type="AlphaFoldDB" id="A0A6J4PR61"/>
<dbReference type="Pfam" id="PF02585">
    <property type="entry name" value="PIG-L"/>
    <property type="match status" value="1"/>
</dbReference>
<evidence type="ECO:0008006" key="3">
    <source>
        <dbReference type="Google" id="ProtNLM"/>
    </source>
</evidence>
<dbReference type="PANTHER" id="PTHR12993">
    <property type="entry name" value="N-ACETYLGLUCOSAMINYL-PHOSPHATIDYLINOSITOL DE-N-ACETYLASE-RELATED"/>
    <property type="match status" value="1"/>
</dbReference>
<dbReference type="Gene3D" id="3.40.50.10320">
    <property type="entry name" value="LmbE-like"/>
    <property type="match status" value="1"/>
</dbReference>